<dbReference type="InterPro" id="IPR011008">
    <property type="entry name" value="Dimeric_a/b-barrel"/>
</dbReference>
<accession>A0ABV7YB37</accession>
<feature type="domain" description="DUF3291" evidence="1">
    <location>
        <begin position="4"/>
        <end position="141"/>
    </location>
</feature>
<evidence type="ECO:0000313" key="3">
    <source>
        <dbReference type="Proteomes" id="UP001595699"/>
    </source>
</evidence>
<dbReference type="InterPro" id="IPR021708">
    <property type="entry name" value="DUF3291"/>
</dbReference>
<dbReference type="Proteomes" id="UP001595699">
    <property type="component" value="Unassembled WGS sequence"/>
</dbReference>
<dbReference type="RefSeq" id="WP_205114500.1">
    <property type="nucleotide sequence ID" value="NZ_JAFBCM010000001.1"/>
</dbReference>
<comment type="caution">
    <text evidence="2">The sequence shown here is derived from an EMBL/GenBank/DDBJ whole genome shotgun (WGS) entry which is preliminary data.</text>
</comment>
<dbReference type="Pfam" id="PF11695">
    <property type="entry name" value="DUF3291"/>
    <property type="match status" value="1"/>
</dbReference>
<reference evidence="3" key="1">
    <citation type="journal article" date="2019" name="Int. J. Syst. Evol. Microbiol.">
        <title>The Global Catalogue of Microorganisms (GCM) 10K type strain sequencing project: providing services to taxonomists for standard genome sequencing and annotation.</title>
        <authorList>
            <consortium name="The Broad Institute Genomics Platform"/>
            <consortium name="The Broad Institute Genome Sequencing Center for Infectious Disease"/>
            <person name="Wu L."/>
            <person name="Ma J."/>
        </authorList>
    </citation>
    <scope>NUCLEOTIDE SEQUENCE [LARGE SCALE GENOMIC DNA]</scope>
    <source>
        <strain evidence="3">CGMCC 4.7241</strain>
    </source>
</reference>
<gene>
    <name evidence="2" type="ORF">ACFOUW_13235</name>
</gene>
<evidence type="ECO:0000259" key="1">
    <source>
        <dbReference type="Pfam" id="PF11695"/>
    </source>
</evidence>
<name>A0ABV7YB37_9ACTN</name>
<protein>
    <submittedName>
        <fullName evidence="2">DUF3291 domain-containing protein</fullName>
    </submittedName>
</protein>
<dbReference type="EMBL" id="JBHRZH010000009">
    <property type="protein sequence ID" value="MFC3761802.1"/>
    <property type="molecule type" value="Genomic_DNA"/>
</dbReference>
<keyword evidence="3" id="KW-1185">Reference proteome</keyword>
<organism evidence="2 3">
    <name type="scientific">Tenggerimyces flavus</name>
    <dbReference type="NCBI Taxonomy" id="1708749"/>
    <lineage>
        <taxon>Bacteria</taxon>
        <taxon>Bacillati</taxon>
        <taxon>Actinomycetota</taxon>
        <taxon>Actinomycetes</taxon>
        <taxon>Propionibacteriales</taxon>
        <taxon>Nocardioidaceae</taxon>
        <taxon>Tenggerimyces</taxon>
    </lineage>
</organism>
<sequence length="163" mass="18590">MYELAQVNIGRILAPMDSPELADFVALLDPVNAVADRSPGFVWRLQTEDGNATAMRVFDDDWLIVNMSVWSSPDALLEYVYGPMHRMVLRRRREWFARVAEAMTALWWVPTGHRPTVREAEERLVLLRASGPTPEAFTLRDTFPPPDQPPVLERRDLIGCDAD</sequence>
<evidence type="ECO:0000313" key="2">
    <source>
        <dbReference type="EMBL" id="MFC3761802.1"/>
    </source>
</evidence>
<proteinExistence type="predicted"/>
<dbReference type="SUPFAM" id="SSF54909">
    <property type="entry name" value="Dimeric alpha+beta barrel"/>
    <property type="match status" value="1"/>
</dbReference>